<organism evidence="1 2">
    <name type="scientific">Candidatus Giovannonibacteria bacterium RIFCSPHIGHO2_01_FULL_45_23</name>
    <dbReference type="NCBI Taxonomy" id="1798325"/>
    <lineage>
        <taxon>Bacteria</taxon>
        <taxon>Candidatus Giovannoniibacteriota</taxon>
    </lineage>
</organism>
<evidence type="ECO:0000313" key="1">
    <source>
        <dbReference type="EMBL" id="OGF63097.1"/>
    </source>
</evidence>
<accession>A0A1F5VHZ9</accession>
<dbReference type="EMBL" id="MFHD01000007">
    <property type="protein sequence ID" value="OGF63097.1"/>
    <property type="molecule type" value="Genomic_DNA"/>
</dbReference>
<gene>
    <name evidence="1" type="ORF">A2834_04295</name>
</gene>
<dbReference type="Proteomes" id="UP000179251">
    <property type="component" value="Unassembled WGS sequence"/>
</dbReference>
<proteinExistence type="predicted"/>
<reference evidence="1 2" key="1">
    <citation type="journal article" date="2016" name="Nat. Commun.">
        <title>Thousands of microbial genomes shed light on interconnected biogeochemical processes in an aquifer system.</title>
        <authorList>
            <person name="Anantharaman K."/>
            <person name="Brown C.T."/>
            <person name="Hug L.A."/>
            <person name="Sharon I."/>
            <person name="Castelle C.J."/>
            <person name="Probst A.J."/>
            <person name="Thomas B.C."/>
            <person name="Singh A."/>
            <person name="Wilkins M.J."/>
            <person name="Karaoz U."/>
            <person name="Brodie E.L."/>
            <person name="Williams K.H."/>
            <person name="Hubbard S.S."/>
            <person name="Banfield J.F."/>
        </authorList>
    </citation>
    <scope>NUCLEOTIDE SEQUENCE [LARGE SCALE GENOMIC DNA]</scope>
</reference>
<comment type="caution">
    <text evidence="1">The sequence shown here is derived from an EMBL/GenBank/DDBJ whole genome shotgun (WGS) entry which is preliminary data.</text>
</comment>
<evidence type="ECO:0000313" key="2">
    <source>
        <dbReference type="Proteomes" id="UP000179251"/>
    </source>
</evidence>
<sequence length="88" mass="9540">MDCVEAREVLNNAHGFAAGQKTISAQTFLLAAEHVVACADCQSWAKNELCPKVKTEHDAGTLSEDVYMLHGMLHDSTLDSDCVAHPQI</sequence>
<name>A0A1F5VHZ9_9BACT</name>
<protein>
    <submittedName>
        <fullName evidence="1">Uncharacterized protein</fullName>
    </submittedName>
</protein>
<dbReference type="AlphaFoldDB" id="A0A1F5VHZ9"/>